<evidence type="ECO:0000259" key="4">
    <source>
        <dbReference type="Pfam" id="PF17135"/>
    </source>
</evidence>
<dbReference type="InterPro" id="IPR036227">
    <property type="entry name" value="Ribosomal_uL15/eL18_sf"/>
</dbReference>
<dbReference type="PANTHER" id="PTHR10934">
    <property type="entry name" value="60S RIBOSOMAL PROTEIN L18"/>
    <property type="match status" value="1"/>
</dbReference>
<dbReference type="GO" id="GO:0006412">
    <property type="term" value="P:translation"/>
    <property type="evidence" value="ECO:0007669"/>
    <property type="project" value="InterPro"/>
</dbReference>
<dbReference type="Pfam" id="PF17135">
    <property type="entry name" value="Ribosomal_L18"/>
    <property type="match status" value="1"/>
</dbReference>
<proteinExistence type="inferred from homology"/>
<dbReference type="GO" id="GO:0022625">
    <property type="term" value="C:cytosolic large ribosomal subunit"/>
    <property type="evidence" value="ECO:0007669"/>
    <property type="project" value="TreeGrafter"/>
</dbReference>
<dbReference type="EMBL" id="BMAC01000039">
    <property type="protein sequence ID" value="GFP82187.1"/>
    <property type="molecule type" value="Genomic_DNA"/>
</dbReference>
<evidence type="ECO:0000256" key="2">
    <source>
        <dbReference type="ARBA" id="ARBA00022980"/>
    </source>
</evidence>
<dbReference type="Gene3D" id="3.100.10.10">
    <property type="match status" value="1"/>
</dbReference>
<keyword evidence="2 5" id="KW-0689">Ribosomal protein</keyword>
<comment type="similarity">
    <text evidence="1">Belongs to the eukaryotic ribosomal protein eL18 family.</text>
</comment>
<dbReference type="GO" id="GO:0003735">
    <property type="term" value="F:structural constituent of ribosome"/>
    <property type="evidence" value="ECO:0007669"/>
    <property type="project" value="InterPro"/>
</dbReference>
<keyword evidence="3" id="KW-0687">Ribonucleoprotein</keyword>
<sequence>GIDLVAGGKSKKTKRTAPKSNDIYLKLLVKLYQFLVRRTGSRFNAVVLKRLIMSRVNKAPLLLSKLSALMKGKEGKIAVLLGTVTDDIRLQDEIPAMKVTALRFTETARARIEKAGGECLTFDQLALRAPLGQNTVKH</sequence>
<organism evidence="5 6">
    <name type="scientific">Phtheirospermum japonicum</name>
    <dbReference type="NCBI Taxonomy" id="374723"/>
    <lineage>
        <taxon>Eukaryota</taxon>
        <taxon>Viridiplantae</taxon>
        <taxon>Streptophyta</taxon>
        <taxon>Embryophyta</taxon>
        <taxon>Tracheophyta</taxon>
        <taxon>Spermatophyta</taxon>
        <taxon>Magnoliopsida</taxon>
        <taxon>eudicotyledons</taxon>
        <taxon>Gunneridae</taxon>
        <taxon>Pentapetalae</taxon>
        <taxon>asterids</taxon>
        <taxon>lamiids</taxon>
        <taxon>Lamiales</taxon>
        <taxon>Orobanchaceae</taxon>
        <taxon>Orobanchaceae incertae sedis</taxon>
        <taxon>Phtheirospermum</taxon>
    </lineage>
</organism>
<dbReference type="OrthoDB" id="6353017at2759"/>
<accession>A0A830B525</accession>
<feature type="domain" description="Large ribosomal subunit protein uL15/eL18" evidence="4">
    <location>
        <begin position="1"/>
        <end position="136"/>
    </location>
</feature>
<keyword evidence="6" id="KW-1185">Reference proteome</keyword>
<evidence type="ECO:0000256" key="1">
    <source>
        <dbReference type="ARBA" id="ARBA00006815"/>
    </source>
</evidence>
<protein>
    <submittedName>
        <fullName evidence="5">60S ribosomal protein l18-3</fullName>
    </submittedName>
</protein>
<dbReference type="SUPFAM" id="SSF52080">
    <property type="entry name" value="Ribosomal proteins L15p and L18e"/>
    <property type="match status" value="1"/>
</dbReference>
<dbReference type="AlphaFoldDB" id="A0A830B525"/>
<gene>
    <name evidence="5" type="ORF">PHJA_000362000</name>
</gene>
<feature type="non-terminal residue" evidence="5">
    <location>
        <position position="1"/>
    </location>
</feature>
<name>A0A830B525_9LAMI</name>
<comment type="caution">
    <text evidence="5">The sequence shown here is derived from an EMBL/GenBank/DDBJ whole genome shotgun (WGS) entry which is preliminary data.</text>
</comment>
<evidence type="ECO:0000313" key="6">
    <source>
        <dbReference type="Proteomes" id="UP000653305"/>
    </source>
</evidence>
<evidence type="ECO:0000313" key="5">
    <source>
        <dbReference type="EMBL" id="GFP82187.1"/>
    </source>
</evidence>
<dbReference type="InterPro" id="IPR000039">
    <property type="entry name" value="Ribosomal_eL18"/>
</dbReference>
<reference evidence="5" key="1">
    <citation type="submission" date="2020-07" db="EMBL/GenBank/DDBJ databases">
        <title>Ethylene signaling mediates host invasion by parasitic plants.</title>
        <authorList>
            <person name="Yoshida S."/>
        </authorList>
    </citation>
    <scope>NUCLEOTIDE SEQUENCE</scope>
    <source>
        <strain evidence="5">Okayama</strain>
    </source>
</reference>
<dbReference type="GO" id="GO:0003729">
    <property type="term" value="F:mRNA binding"/>
    <property type="evidence" value="ECO:0007669"/>
    <property type="project" value="UniProtKB-ARBA"/>
</dbReference>
<dbReference type="InterPro" id="IPR021131">
    <property type="entry name" value="Ribosomal_uL15/eL18"/>
</dbReference>
<evidence type="ECO:0000256" key="3">
    <source>
        <dbReference type="ARBA" id="ARBA00023274"/>
    </source>
</evidence>
<dbReference type="PANTHER" id="PTHR10934:SF2">
    <property type="entry name" value="LARGE RIBOSOMAL SUBUNIT PROTEIN EL18"/>
    <property type="match status" value="1"/>
</dbReference>
<dbReference type="Proteomes" id="UP000653305">
    <property type="component" value="Unassembled WGS sequence"/>
</dbReference>